<sequence length="297" mass="32543">MSPPSSSTHQSGGLGAEFTNGVLDSFGPDASPRIREVMTALIRHSHAFAREVDLTTDELMQGLRMINWAGRMSDDKRDESLLLVDILGLESLVDDITLGAAASDGAGSRPTSSAILGPMWRADAPIRENGSTISFDTPPEAQLVFMHGIVTDADSGEPIADASVDVWQASTNGLYEQQDPKQEDFNLRGVFKTDAQGQYSFYCIRPTAYPIPLDGPTGKLLELMDRSGFRPAHIHLMIHAKGQKSLVTQIFDEECEYIAKDSAFAVKDELKVRFVPRQGDAEAKLELKYDIRLARAD</sequence>
<feature type="domain" description="Catechol dioxygenase N-terminal" evidence="8">
    <location>
        <begin position="32"/>
        <end position="101"/>
    </location>
</feature>
<dbReference type="PANTHER" id="PTHR33711:SF7">
    <property type="entry name" value="INTRADIOL RING-CLEAVAGE DIOXYGENASES DOMAIN-CONTAINING PROTEIN-RELATED"/>
    <property type="match status" value="1"/>
</dbReference>
<dbReference type="InterPro" id="IPR007535">
    <property type="entry name" value="Catechol_dOase_N"/>
</dbReference>
<reference evidence="9 10" key="1">
    <citation type="journal article" date="2015" name="BMC Genomics">
        <title>Gene expression during zombie ant biting behavior reflects the complexity underlying fungal parasitic behavioral manipulation.</title>
        <authorList>
            <person name="de Bekker C."/>
            <person name="Ohm R.A."/>
            <person name="Loreto R.G."/>
            <person name="Sebastian A."/>
            <person name="Albert I."/>
            <person name="Merrow M."/>
            <person name="Brachmann A."/>
            <person name="Hughes D.P."/>
        </authorList>
    </citation>
    <scope>NUCLEOTIDE SEQUENCE [LARGE SCALE GENOMIC DNA]</scope>
    <source>
        <strain evidence="9 10">SC16a</strain>
    </source>
</reference>
<dbReference type="Pfam" id="PF04444">
    <property type="entry name" value="Dioxygenase_N"/>
    <property type="match status" value="1"/>
</dbReference>
<keyword evidence="10" id="KW-1185">Reference proteome</keyword>
<evidence type="ECO:0000256" key="2">
    <source>
        <dbReference type="ARBA" id="ARBA00007825"/>
    </source>
</evidence>
<organism evidence="9 10">
    <name type="scientific">Ophiocordyceps unilateralis</name>
    <name type="common">Zombie-ant fungus</name>
    <name type="synonym">Torrubia unilateralis</name>
    <dbReference type="NCBI Taxonomy" id="268505"/>
    <lineage>
        <taxon>Eukaryota</taxon>
        <taxon>Fungi</taxon>
        <taxon>Dikarya</taxon>
        <taxon>Ascomycota</taxon>
        <taxon>Pezizomycotina</taxon>
        <taxon>Sordariomycetes</taxon>
        <taxon>Hypocreomycetidae</taxon>
        <taxon>Hypocreales</taxon>
        <taxon>Ophiocordycipitaceae</taxon>
        <taxon>Ophiocordyceps</taxon>
    </lineage>
</organism>
<evidence type="ECO:0000256" key="6">
    <source>
        <dbReference type="ARBA" id="ARBA00023004"/>
    </source>
</evidence>
<dbReference type="GO" id="GO:0009712">
    <property type="term" value="P:catechol-containing compound metabolic process"/>
    <property type="evidence" value="ECO:0007669"/>
    <property type="project" value="InterPro"/>
</dbReference>
<evidence type="ECO:0000256" key="5">
    <source>
        <dbReference type="ARBA" id="ARBA00023002"/>
    </source>
</evidence>
<dbReference type="EMBL" id="LAZP02000324">
    <property type="protein sequence ID" value="PFH58134.1"/>
    <property type="molecule type" value="Genomic_DNA"/>
</dbReference>
<comment type="similarity">
    <text evidence="2">Belongs to the intradiol ring-cleavage dioxygenase family.</text>
</comment>
<keyword evidence="4" id="KW-0223">Dioxygenase</keyword>
<keyword evidence="3" id="KW-0479">Metal-binding</keyword>
<dbReference type="SUPFAM" id="SSF49482">
    <property type="entry name" value="Aromatic compound dioxygenase"/>
    <property type="match status" value="1"/>
</dbReference>
<evidence type="ECO:0000259" key="7">
    <source>
        <dbReference type="Pfam" id="PF00775"/>
    </source>
</evidence>
<gene>
    <name evidence="9" type="ORF">XA68_14113</name>
</gene>
<feature type="domain" description="Intradiol ring-cleavage dioxygenases" evidence="7">
    <location>
        <begin position="116"/>
        <end position="293"/>
    </location>
</feature>
<dbReference type="OrthoDB" id="5238185at2759"/>
<evidence type="ECO:0000256" key="1">
    <source>
        <dbReference type="ARBA" id="ARBA00001965"/>
    </source>
</evidence>
<dbReference type="Gene3D" id="2.60.130.10">
    <property type="entry name" value="Aromatic compound dioxygenase"/>
    <property type="match status" value="1"/>
</dbReference>
<name>A0A2A9PA94_OPHUN</name>
<proteinExistence type="inferred from homology"/>
<evidence type="ECO:0008006" key="11">
    <source>
        <dbReference type="Google" id="ProtNLM"/>
    </source>
</evidence>
<dbReference type="AlphaFoldDB" id="A0A2A9PA94"/>
<comment type="caution">
    <text evidence="9">The sequence shown here is derived from an EMBL/GenBank/DDBJ whole genome shotgun (WGS) entry which is preliminary data.</text>
</comment>
<evidence type="ECO:0000259" key="8">
    <source>
        <dbReference type="Pfam" id="PF04444"/>
    </source>
</evidence>
<evidence type="ECO:0000313" key="10">
    <source>
        <dbReference type="Proteomes" id="UP000037136"/>
    </source>
</evidence>
<evidence type="ECO:0000256" key="4">
    <source>
        <dbReference type="ARBA" id="ARBA00022964"/>
    </source>
</evidence>
<evidence type="ECO:0000313" key="9">
    <source>
        <dbReference type="EMBL" id="PFH58134.1"/>
    </source>
</evidence>
<dbReference type="GO" id="GO:0008199">
    <property type="term" value="F:ferric iron binding"/>
    <property type="evidence" value="ECO:0007669"/>
    <property type="project" value="InterPro"/>
</dbReference>
<dbReference type="InterPro" id="IPR000627">
    <property type="entry name" value="Intradiol_dOase_C"/>
</dbReference>
<protein>
    <recommendedName>
        <fullName evidence="11">Intradiol ring-cleavage dioxygenases domain-containing protein</fullName>
    </recommendedName>
</protein>
<dbReference type="PANTHER" id="PTHR33711">
    <property type="entry name" value="DIOXYGENASE, PUTATIVE (AFU_ORTHOLOGUE AFUA_2G02910)-RELATED"/>
    <property type="match status" value="1"/>
</dbReference>
<dbReference type="STRING" id="268505.A0A2A9PA94"/>
<dbReference type="GO" id="GO:0018576">
    <property type="term" value="F:catechol 1,2-dioxygenase activity"/>
    <property type="evidence" value="ECO:0007669"/>
    <property type="project" value="InterPro"/>
</dbReference>
<keyword evidence="5" id="KW-0560">Oxidoreductase</keyword>
<accession>A0A2A9PA94</accession>
<keyword evidence="6" id="KW-0408">Iron</keyword>
<comment type="cofactor">
    <cofactor evidence="1">
        <name>Fe(3+)</name>
        <dbReference type="ChEBI" id="CHEBI:29034"/>
    </cofactor>
</comment>
<dbReference type="Pfam" id="PF00775">
    <property type="entry name" value="Dioxygenase_C"/>
    <property type="match status" value="1"/>
</dbReference>
<evidence type="ECO:0000256" key="3">
    <source>
        <dbReference type="ARBA" id="ARBA00022723"/>
    </source>
</evidence>
<dbReference type="InterPro" id="IPR050770">
    <property type="entry name" value="Intradiol_RC_Dioxygenase"/>
</dbReference>
<reference evidence="9 10" key="2">
    <citation type="journal article" date="2017" name="Sci. Rep.">
        <title>Ant-infecting Ophiocordyceps genomes reveal a high diversity of potential behavioral manipulation genes and a possible major role for enterotoxins.</title>
        <authorList>
            <person name="de Bekker C."/>
            <person name="Ohm R.A."/>
            <person name="Evans H.C."/>
            <person name="Brachmann A."/>
            <person name="Hughes D.P."/>
        </authorList>
    </citation>
    <scope>NUCLEOTIDE SEQUENCE [LARGE SCALE GENOMIC DNA]</scope>
    <source>
        <strain evidence="9 10">SC16a</strain>
    </source>
</reference>
<dbReference type="Proteomes" id="UP000037136">
    <property type="component" value="Unassembled WGS sequence"/>
</dbReference>
<dbReference type="InterPro" id="IPR015889">
    <property type="entry name" value="Intradiol_dOase_core"/>
</dbReference>